<keyword evidence="2" id="KW-1133">Transmembrane helix</keyword>
<protein>
    <submittedName>
        <fullName evidence="3">Uncharacterized protein</fullName>
    </submittedName>
</protein>
<dbReference type="EMBL" id="BMWG01000026">
    <property type="protein sequence ID" value="GGZ57404.1"/>
    <property type="molecule type" value="Genomic_DNA"/>
</dbReference>
<proteinExistence type="predicted"/>
<gene>
    <name evidence="3" type="ORF">GCM10010387_59230</name>
</gene>
<evidence type="ECO:0000256" key="1">
    <source>
        <dbReference type="SAM" id="MobiDB-lite"/>
    </source>
</evidence>
<sequence length="226" mass="24199">MDTPENPETARQQPPPSALRPKASGGDRPWHNRVAPPPRPTLPPHLAGGVELRTSKRLLWVGGAAYPIQNITRVYTFLLTPRRGEAAMLFLKRVGIVLSVAFALTILNGAVGIASDGGPSPTVTRLVWFGALASLVYCVGALGTVLTAASHWALAVETSGASTALVTSKNTQHLNELVDQVVNWIENPETEFQVKVETLLINPRNYHFGDNVNMYGGSGNVGMAKS</sequence>
<dbReference type="InterPro" id="IPR045629">
    <property type="entry name" value="DUF6232"/>
</dbReference>
<keyword evidence="2" id="KW-0472">Membrane</keyword>
<reference evidence="3" key="1">
    <citation type="journal article" date="2014" name="Int. J. Syst. Evol. Microbiol.">
        <title>Complete genome sequence of Corynebacterium casei LMG S-19264T (=DSM 44701T), isolated from a smear-ripened cheese.</title>
        <authorList>
            <consortium name="US DOE Joint Genome Institute (JGI-PGF)"/>
            <person name="Walter F."/>
            <person name="Albersmeier A."/>
            <person name="Kalinowski J."/>
            <person name="Ruckert C."/>
        </authorList>
    </citation>
    <scope>NUCLEOTIDE SEQUENCE</scope>
    <source>
        <strain evidence="3">JCM 4988</strain>
    </source>
</reference>
<organism evidence="3 4">
    <name type="scientific">Streptomyces inusitatus</name>
    <dbReference type="NCBI Taxonomy" id="68221"/>
    <lineage>
        <taxon>Bacteria</taxon>
        <taxon>Bacillati</taxon>
        <taxon>Actinomycetota</taxon>
        <taxon>Actinomycetes</taxon>
        <taxon>Kitasatosporales</taxon>
        <taxon>Streptomycetaceae</taxon>
        <taxon>Streptomyces</taxon>
    </lineage>
</organism>
<name>A0A918V1U3_9ACTN</name>
<dbReference type="Proteomes" id="UP000630936">
    <property type="component" value="Unassembled WGS sequence"/>
</dbReference>
<dbReference type="AlphaFoldDB" id="A0A918V1U3"/>
<feature type="transmembrane region" description="Helical" evidence="2">
    <location>
        <begin position="90"/>
        <end position="114"/>
    </location>
</feature>
<feature type="transmembrane region" description="Helical" evidence="2">
    <location>
        <begin position="126"/>
        <end position="149"/>
    </location>
</feature>
<evidence type="ECO:0000313" key="3">
    <source>
        <dbReference type="EMBL" id="GGZ57404.1"/>
    </source>
</evidence>
<reference evidence="3" key="2">
    <citation type="submission" date="2020-09" db="EMBL/GenBank/DDBJ databases">
        <authorList>
            <person name="Sun Q."/>
            <person name="Ohkuma M."/>
        </authorList>
    </citation>
    <scope>NUCLEOTIDE SEQUENCE</scope>
    <source>
        <strain evidence="3">JCM 4988</strain>
    </source>
</reference>
<evidence type="ECO:0000256" key="2">
    <source>
        <dbReference type="SAM" id="Phobius"/>
    </source>
</evidence>
<dbReference type="Pfam" id="PF19744">
    <property type="entry name" value="DUF6232"/>
    <property type="match status" value="1"/>
</dbReference>
<comment type="caution">
    <text evidence="3">The sequence shown here is derived from an EMBL/GenBank/DDBJ whole genome shotgun (WGS) entry which is preliminary data.</text>
</comment>
<keyword evidence="2" id="KW-0812">Transmembrane</keyword>
<accession>A0A918V1U3</accession>
<evidence type="ECO:0000313" key="4">
    <source>
        <dbReference type="Proteomes" id="UP000630936"/>
    </source>
</evidence>
<keyword evidence="4" id="KW-1185">Reference proteome</keyword>
<feature type="region of interest" description="Disordered" evidence="1">
    <location>
        <begin position="1"/>
        <end position="47"/>
    </location>
</feature>